<evidence type="ECO:0000313" key="7">
    <source>
        <dbReference type="EMBL" id="CAD9638903.1"/>
    </source>
</evidence>
<gene>
    <name evidence="7" type="ORF">BRAN1462_LOCUS56725</name>
</gene>
<evidence type="ECO:0000256" key="4">
    <source>
        <dbReference type="ARBA" id="ARBA00023136"/>
    </source>
</evidence>
<evidence type="ECO:0000256" key="5">
    <source>
        <dbReference type="SAM" id="Phobius"/>
    </source>
</evidence>
<evidence type="ECO:0000256" key="1">
    <source>
        <dbReference type="ARBA" id="ARBA00004141"/>
    </source>
</evidence>
<dbReference type="PANTHER" id="PTHR22950">
    <property type="entry name" value="AMINO ACID TRANSPORTER"/>
    <property type="match status" value="1"/>
</dbReference>
<feature type="transmembrane region" description="Helical" evidence="5">
    <location>
        <begin position="218"/>
        <end position="236"/>
    </location>
</feature>
<evidence type="ECO:0000259" key="6">
    <source>
        <dbReference type="Pfam" id="PF01490"/>
    </source>
</evidence>
<dbReference type="GO" id="GO:0015179">
    <property type="term" value="F:L-amino acid transmembrane transporter activity"/>
    <property type="evidence" value="ECO:0007669"/>
    <property type="project" value="TreeGrafter"/>
</dbReference>
<feature type="domain" description="Amino acid transporter transmembrane" evidence="6">
    <location>
        <begin position="19"/>
        <end position="270"/>
    </location>
</feature>
<dbReference type="AlphaFoldDB" id="A0A7S2QCH7"/>
<proteinExistence type="predicted"/>
<feature type="transmembrane region" description="Helical" evidence="5">
    <location>
        <begin position="89"/>
        <end position="115"/>
    </location>
</feature>
<reference evidence="7" key="1">
    <citation type="submission" date="2021-01" db="EMBL/GenBank/DDBJ databases">
        <authorList>
            <person name="Corre E."/>
            <person name="Pelletier E."/>
            <person name="Niang G."/>
            <person name="Scheremetjew M."/>
            <person name="Finn R."/>
            <person name="Kale V."/>
            <person name="Holt S."/>
            <person name="Cochrane G."/>
            <person name="Meng A."/>
            <person name="Brown T."/>
            <person name="Cohen L."/>
        </authorList>
    </citation>
    <scope>NUCLEOTIDE SEQUENCE</scope>
    <source>
        <strain evidence="7">RCC3387</strain>
    </source>
</reference>
<dbReference type="InterPro" id="IPR013057">
    <property type="entry name" value="AA_transpt_TM"/>
</dbReference>
<name>A0A7S2QCH7_9DINO</name>
<protein>
    <recommendedName>
        <fullName evidence="6">Amino acid transporter transmembrane domain-containing protein</fullName>
    </recommendedName>
</protein>
<evidence type="ECO:0000256" key="3">
    <source>
        <dbReference type="ARBA" id="ARBA00022989"/>
    </source>
</evidence>
<evidence type="ECO:0000256" key="2">
    <source>
        <dbReference type="ARBA" id="ARBA00022692"/>
    </source>
</evidence>
<keyword evidence="2 5" id="KW-0812">Transmembrane</keyword>
<keyword evidence="4 5" id="KW-0472">Membrane</keyword>
<dbReference type="EMBL" id="HBGW01089399">
    <property type="protein sequence ID" value="CAD9638903.1"/>
    <property type="molecule type" value="Transcribed_RNA"/>
</dbReference>
<accession>A0A7S2QCH7</accession>
<feature type="transmembrane region" description="Helical" evidence="5">
    <location>
        <begin position="47"/>
        <end position="69"/>
    </location>
</feature>
<dbReference type="GO" id="GO:0016020">
    <property type="term" value="C:membrane"/>
    <property type="evidence" value="ECO:0007669"/>
    <property type="project" value="UniProtKB-SubCell"/>
</dbReference>
<dbReference type="Pfam" id="PF01490">
    <property type="entry name" value="Aa_trans"/>
    <property type="match status" value="1"/>
</dbReference>
<organism evidence="7">
    <name type="scientific">Zooxanthella nutricula</name>
    <dbReference type="NCBI Taxonomy" id="1333877"/>
    <lineage>
        <taxon>Eukaryota</taxon>
        <taxon>Sar</taxon>
        <taxon>Alveolata</taxon>
        <taxon>Dinophyceae</taxon>
        <taxon>Peridiniales</taxon>
        <taxon>Peridiniales incertae sedis</taxon>
        <taxon>Zooxanthella</taxon>
    </lineage>
</organism>
<feature type="transmembrane region" description="Helical" evidence="5">
    <location>
        <begin position="127"/>
        <end position="150"/>
    </location>
</feature>
<keyword evidence="3 5" id="KW-1133">Transmembrane helix</keyword>
<comment type="subcellular location">
    <subcellularLocation>
        <location evidence="1">Membrane</location>
        <topology evidence="1">Multi-pass membrane protein</topology>
    </subcellularLocation>
</comment>
<sequence>MLCATALQGIVDIPAFGGCDDYYILAVALFCFATTQLRTLRNTHALALVSLLTVFGMSALQVVAAFQYSDEQKVPAWWFGNPKVDTFEGVVEAMLGATTTVWAYVPAFLTVELAGCMARPLELRKSLALSGVLNVAVFLVVGLTVVAKWGYDIGDPVTLTKVGAWSEGSALSKALSACLLVGNVVSYMLDSVPLGRFCQRSWAPGFADTWSPASVARYALYTLPTWLFALLLSLAVPNLFVLLAFTTAFTVPWVTQIYPAVLYLALHSRANRSLLHSEGGERFAKLQPAERLGVLMILAVGCVSFVVCLAAAIGKVSFKDLRGPSQIGCDNWIIWKG</sequence>
<feature type="transmembrane region" description="Helical" evidence="5">
    <location>
        <begin position="292"/>
        <end position="313"/>
    </location>
</feature>